<dbReference type="AlphaFoldDB" id="A0A1E7EL70"/>
<organism evidence="2 3">
    <name type="scientific">Fragilariopsis cylindrus CCMP1102</name>
    <dbReference type="NCBI Taxonomy" id="635003"/>
    <lineage>
        <taxon>Eukaryota</taxon>
        <taxon>Sar</taxon>
        <taxon>Stramenopiles</taxon>
        <taxon>Ochrophyta</taxon>
        <taxon>Bacillariophyta</taxon>
        <taxon>Bacillariophyceae</taxon>
        <taxon>Bacillariophycidae</taxon>
        <taxon>Bacillariales</taxon>
        <taxon>Bacillariaceae</taxon>
        <taxon>Fragilariopsis</taxon>
    </lineage>
</organism>
<keyword evidence="1" id="KW-1133">Transmembrane helix</keyword>
<keyword evidence="1" id="KW-0812">Transmembrane</keyword>
<dbReference type="InParanoid" id="A0A1E7EL70"/>
<proteinExistence type="predicted"/>
<evidence type="ECO:0000313" key="3">
    <source>
        <dbReference type="Proteomes" id="UP000095751"/>
    </source>
</evidence>
<evidence type="ECO:0000313" key="2">
    <source>
        <dbReference type="EMBL" id="OEU06607.1"/>
    </source>
</evidence>
<dbReference type="Proteomes" id="UP000095751">
    <property type="component" value="Unassembled WGS sequence"/>
</dbReference>
<feature type="transmembrane region" description="Helical" evidence="1">
    <location>
        <begin position="18"/>
        <end position="38"/>
    </location>
</feature>
<dbReference type="KEGG" id="fcy:FRACYDRAFT_254155"/>
<gene>
    <name evidence="2" type="ORF">FRACYDRAFT_254155</name>
</gene>
<keyword evidence="3" id="KW-1185">Reference proteome</keyword>
<accession>A0A1E7EL70</accession>
<feature type="transmembrane region" description="Helical" evidence="1">
    <location>
        <begin position="44"/>
        <end position="64"/>
    </location>
</feature>
<name>A0A1E7EL70_9STRA</name>
<evidence type="ECO:0000256" key="1">
    <source>
        <dbReference type="SAM" id="Phobius"/>
    </source>
</evidence>
<dbReference type="EMBL" id="KV784405">
    <property type="protein sequence ID" value="OEU06607.1"/>
    <property type="molecule type" value="Genomic_DNA"/>
</dbReference>
<sequence>MRYLVQDTKQGRTSKKMLLFGQGEFLYLTVCVTNYGLWSASIPGMGAVASQIFLQSAHFGPFYVCSIVPRPTTPSIWQMFQALSWCILIICIYGRYLGVETMFQFLFLMLWQPIMNGTFGHGNMTCWLRCNVCVLEARIGAAMHYKRQERYLYNIIAHVWPSDILQEAQKQSWTDNNIVVYGIHSRFSSAYTAHFCIPPYHNSFKTNANNASADNTSANNASANSASATVGG</sequence>
<protein>
    <submittedName>
        <fullName evidence="2">Uncharacterized protein</fullName>
    </submittedName>
</protein>
<feature type="transmembrane region" description="Helical" evidence="1">
    <location>
        <begin position="76"/>
        <end position="96"/>
    </location>
</feature>
<keyword evidence="1" id="KW-0472">Membrane</keyword>
<reference evidence="2 3" key="1">
    <citation type="submission" date="2016-09" db="EMBL/GenBank/DDBJ databases">
        <title>Extensive genetic diversity and differential bi-allelic expression allows diatom success in the polar Southern Ocean.</title>
        <authorList>
            <consortium name="DOE Joint Genome Institute"/>
            <person name="Mock T."/>
            <person name="Otillar R.P."/>
            <person name="Strauss J."/>
            <person name="Dupont C."/>
            <person name="Frickenhaus S."/>
            <person name="Maumus F."/>
            <person name="Mcmullan M."/>
            <person name="Sanges R."/>
            <person name="Schmutz J."/>
            <person name="Toseland A."/>
            <person name="Valas R."/>
            <person name="Veluchamy A."/>
            <person name="Ward B.J."/>
            <person name="Allen A."/>
            <person name="Barry K."/>
            <person name="Falciatore A."/>
            <person name="Ferrante M."/>
            <person name="Fortunato A.E."/>
            <person name="Gloeckner G."/>
            <person name="Gruber A."/>
            <person name="Hipkin R."/>
            <person name="Janech M."/>
            <person name="Kroth P."/>
            <person name="Leese F."/>
            <person name="Lindquist E."/>
            <person name="Lyon B.R."/>
            <person name="Martin J."/>
            <person name="Mayer C."/>
            <person name="Parker M."/>
            <person name="Quesneville H."/>
            <person name="Raymond J."/>
            <person name="Uhlig C."/>
            <person name="Valentin K.U."/>
            <person name="Worden A.Z."/>
            <person name="Armbrust E.V."/>
            <person name="Bowler C."/>
            <person name="Green B."/>
            <person name="Moulton V."/>
            <person name="Van Oosterhout C."/>
            <person name="Grigoriev I."/>
        </authorList>
    </citation>
    <scope>NUCLEOTIDE SEQUENCE [LARGE SCALE GENOMIC DNA]</scope>
    <source>
        <strain evidence="2 3">CCMP1102</strain>
    </source>
</reference>